<name>A0A284R8X4_ARMOS</name>
<organism evidence="1 2">
    <name type="scientific">Armillaria ostoyae</name>
    <name type="common">Armillaria root rot fungus</name>
    <dbReference type="NCBI Taxonomy" id="47428"/>
    <lineage>
        <taxon>Eukaryota</taxon>
        <taxon>Fungi</taxon>
        <taxon>Dikarya</taxon>
        <taxon>Basidiomycota</taxon>
        <taxon>Agaricomycotina</taxon>
        <taxon>Agaricomycetes</taxon>
        <taxon>Agaricomycetidae</taxon>
        <taxon>Agaricales</taxon>
        <taxon>Marasmiineae</taxon>
        <taxon>Physalacriaceae</taxon>
        <taxon>Armillaria</taxon>
    </lineage>
</organism>
<keyword evidence="2" id="KW-1185">Reference proteome</keyword>
<sequence length="149" mass="15668">MAFQPVVAQVEILGAEVGDREVNSFTVVSDGQSELHKFSDIARLVAGTVSVVYCNGDGRLSGVESVFLDEGSVNCAARAATVNEGLGAYRLSSGAGTKLEVLPEEFFGEFGDSVLTVQSVQLTLKGFNHFEGFDFVGGTELGSLPVVED</sequence>
<dbReference type="EMBL" id="FUEG01000006">
    <property type="protein sequence ID" value="SJL05186.1"/>
    <property type="molecule type" value="Genomic_DNA"/>
</dbReference>
<dbReference type="Proteomes" id="UP000219338">
    <property type="component" value="Unassembled WGS sequence"/>
</dbReference>
<evidence type="ECO:0000313" key="1">
    <source>
        <dbReference type="EMBL" id="SJL05186.1"/>
    </source>
</evidence>
<dbReference type="AlphaFoldDB" id="A0A284R8X4"/>
<proteinExistence type="predicted"/>
<evidence type="ECO:0000313" key="2">
    <source>
        <dbReference type="Proteomes" id="UP000219338"/>
    </source>
</evidence>
<accession>A0A284R8X4</accession>
<gene>
    <name evidence="1" type="ORF">ARMOST_08554</name>
</gene>
<protein>
    <submittedName>
        <fullName evidence="1">Uncharacterized protein</fullName>
    </submittedName>
</protein>
<reference evidence="2" key="1">
    <citation type="journal article" date="2017" name="Nat. Ecol. Evol.">
        <title>Genome expansion and lineage-specific genetic innovations in the forest pathogenic fungi Armillaria.</title>
        <authorList>
            <person name="Sipos G."/>
            <person name="Prasanna A.N."/>
            <person name="Walter M.C."/>
            <person name="O'Connor E."/>
            <person name="Balint B."/>
            <person name="Krizsan K."/>
            <person name="Kiss B."/>
            <person name="Hess J."/>
            <person name="Varga T."/>
            <person name="Slot J."/>
            <person name="Riley R."/>
            <person name="Boka B."/>
            <person name="Rigling D."/>
            <person name="Barry K."/>
            <person name="Lee J."/>
            <person name="Mihaltcheva S."/>
            <person name="LaButti K."/>
            <person name="Lipzen A."/>
            <person name="Waldron R."/>
            <person name="Moloney N.M."/>
            <person name="Sperisen C."/>
            <person name="Kredics L."/>
            <person name="Vagvoelgyi C."/>
            <person name="Patrignani A."/>
            <person name="Fitzpatrick D."/>
            <person name="Nagy I."/>
            <person name="Doyle S."/>
            <person name="Anderson J.B."/>
            <person name="Grigoriev I.V."/>
            <person name="Gueldener U."/>
            <person name="Muensterkoetter M."/>
            <person name="Nagy L.G."/>
        </authorList>
    </citation>
    <scope>NUCLEOTIDE SEQUENCE [LARGE SCALE GENOMIC DNA]</scope>
    <source>
        <strain evidence="2">C18/9</strain>
    </source>
</reference>